<evidence type="ECO:0000256" key="5">
    <source>
        <dbReference type="ARBA" id="ARBA00022741"/>
    </source>
</evidence>
<dbReference type="AlphaFoldDB" id="F0SWW1"/>
<keyword evidence="7 9" id="KW-1133">Transmembrane helix</keyword>
<dbReference type="GO" id="GO:0005524">
    <property type="term" value="F:ATP binding"/>
    <property type="evidence" value="ECO:0007669"/>
    <property type="project" value="UniProtKB-KW"/>
</dbReference>
<dbReference type="InterPro" id="IPR027417">
    <property type="entry name" value="P-loop_NTPase"/>
</dbReference>
<comment type="subcellular location">
    <subcellularLocation>
        <location evidence="1">Cell membrane</location>
        <topology evidence="1">Multi-pass membrane protein</topology>
    </subcellularLocation>
</comment>
<evidence type="ECO:0000256" key="9">
    <source>
        <dbReference type="SAM" id="Phobius"/>
    </source>
</evidence>
<feature type="transmembrane region" description="Helical" evidence="9">
    <location>
        <begin position="150"/>
        <end position="167"/>
    </location>
</feature>
<dbReference type="PANTHER" id="PTHR24221:SF397">
    <property type="entry name" value="ABC TRANSPORTER, ATP-BINDING TRANSMEMBRANE PROTEIN"/>
    <property type="match status" value="1"/>
</dbReference>
<dbReference type="GO" id="GO:0005886">
    <property type="term" value="C:plasma membrane"/>
    <property type="evidence" value="ECO:0007669"/>
    <property type="project" value="UniProtKB-SubCell"/>
</dbReference>
<keyword evidence="3" id="KW-1003">Cell membrane</keyword>
<keyword evidence="13" id="KW-1185">Reference proteome</keyword>
<dbReference type="Gene3D" id="1.20.1560.10">
    <property type="entry name" value="ABC transporter type 1, transmembrane domain"/>
    <property type="match status" value="1"/>
</dbReference>
<dbReference type="PROSITE" id="PS00211">
    <property type="entry name" value="ABC_TRANSPORTER_1"/>
    <property type="match status" value="1"/>
</dbReference>
<dbReference type="KEGG" id="sgy:Sgly_0282"/>
<feature type="transmembrane region" description="Helical" evidence="9">
    <location>
        <begin position="25"/>
        <end position="48"/>
    </location>
</feature>
<dbReference type="InterPro" id="IPR011527">
    <property type="entry name" value="ABC1_TM_dom"/>
</dbReference>
<dbReference type="PANTHER" id="PTHR24221">
    <property type="entry name" value="ATP-BINDING CASSETTE SUB-FAMILY B"/>
    <property type="match status" value="1"/>
</dbReference>
<dbReference type="GO" id="GO:0140359">
    <property type="term" value="F:ABC-type transporter activity"/>
    <property type="evidence" value="ECO:0007669"/>
    <property type="project" value="InterPro"/>
</dbReference>
<dbReference type="SUPFAM" id="SSF90123">
    <property type="entry name" value="ABC transporter transmembrane region"/>
    <property type="match status" value="1"/>
</dbReference>
<evidence type="ECO:0000259" key="10">
    <source>
        <dbReference type="PROSITE" id="PS50893"/>
    </source>
</evidence>
<keyword evidence="12" id="KW-0378">Hydrolase</keyword>
<evidence type="ECO:0000259" key="11">
    <source>
        <dbReference type="PROSITE" id="PS50929"/>
    </source>
</evidence>
<dbReference type="Proteomes" id="UP000007488">
    <property type="component" value="Chromosome"/>
</dbReference>
<keyword evidence="6" id="KW-0067">ATP-binding</keyword>
<dbReference type="FunFam" id="1.20.1560.10:FF:000127">
    <property type="entry name" value="ABC transporter ATP-binding protein"/>
    <property type="match status" value="1"/>
</dbReference>
<evidence type="ECO:0000256" key="8">
    <source>
        <dbReference type="ARBA" id="ARBA00023136"/>
    </source>
</evidence>
<dbReference type="FunFam" id="3.40.50.300:FF:000221">
    <property type="entry name" value="Multidrug ABC transporter ATP-binding protein"/>
    <property type="match status" value="1"/>
</dbReference>
<dbReference type="InterPro" id="IPR003439">
    <property type="entry name" value="ABC_transporter-like_ATP-bd"/>
</dbReference>
<dbReference type="PROSITE" id="PS50893">
    <property type="entry name" value="ABC_TRANSPORTER_2"/>
    <property type="match status" value="1"/>
</dbReference>
<proteinExistence type="predicted"/>
<organism evidence="12 13">
    <name type="scientific">Syntrophobotulus glycolicus (strain DSM 8271 / FlGlyR)</name>
    <dbReference type="NCBI Taxonomy" id="645991"/>
    <lineage>
        <taxon>Bacteria</taxon>
        <taxon>Bacillati</taxon>
        <taxon>Bacillota</taxon>
        <taxon>Clostridia</taxon>
        <taxon>Eubacteriales</taxon>
        <taxon>Desulfitobacteriaceae</taxon>
        <taxon>Syntrophobotulus</taxon>
    </lineage>
</organism>
<keyword evidence="5" id="KW-0547">Nucleotide-binding</keyword>
<dbReference type="InterPro" id="IPR003593">
    <property type="entry name" value="AAA+_ATPase"/>
</dbReference>
<dbReference type="Gene3D" id="3.40.50.300">
    <property type="entry name" value="P-loop containing nucleotide triphosphate hydrolases"/>
    <property type="match status" value="1"/>
</dbReference>
<evidence type="ECO:0000256" key="1">
    <source>
        <dbReference type="ARBA" id="ARBA00004651"/>
    </source>
</evidence>
<dbReference type="PROSITE" id="PS50929">
    <property type="entry name" value="ABC_TM1F"/>
    <property type="match status" value="1"/>
</dbReference>
<evidence type="ECO:0000256" key="6">
    <source>
        <dbReference type="ARBA" id="ARBA00022840"/>
    </source>
</evidence>
<feature type="transmembrane region" description="Helical" evidence="9">
    <location>
        <begin position="68"/>
        <end position="89"/>
    </location>
</feature>
<dbReference type="SUPFAM" id="SSF52540">
    <property type="entry name" value="P-loop containing nucleoside triphosphate hydrolases"/>
    <property type="match status" value="1"/>
</dbReference>
<evidence type="ECO:0000313" key="12">
    <source>
        <dbReference type="EMBL" id="ADY54651.1"/>
    </source>
</evidence>
<reference evidence="13" key="2">
    <citation type="submission" date="2011-02" db="EMBL/GenBank/DDBJ databases">
        <title>The complete genome of Syntrophobotulus glycolicus DSM 8271.</title>
        <authorList>
            <person name="Lucas S."/>
            <person name="Copeland A."/>
            <person name="Lapidus A."/>
            <person name="Bruce D."/>
            <person name="Goodwin L."/>
            <person name="Pitluck S."/>
            <person name="Kyrpides N."/>
            <person name="Mavromatis K."/>
            <person name="Pagani I."/>
            <person name="Ivanova N."/>
            <person name="Mikhailova N."/>
            <person name="Chertkov O."/>
            <person name="Held B."/>
            <person name="Detter J.C."/>
            <person name="Tapia R."/>
            <person name="Han C."/>
            <person name="Land M."/>
            <person name="Hauser L."/>
            <person name="Markowitz V."/>
            <person name="Cheng J.-F."/>
            <person name="Hugenholtz P."/>
            <person name="Woyke T."/>
            <person name="Wu D."/>
            <person name="Spring S."/>
            <person name="Schroeder M."/>
            <person name="Brambilla E."/>
            <person name="Klenk H.-P."/>
            <person name="Eisen J.A."/>
        </authorList>
    </citation>
    <scope>NUCLEOTIDE SEQUENCE [LARGE SCALE GENOMIC DNA]</scope>
    <source>
        <strain evidence="13">DSM 8271 / FlGlyR</strain>
    </source>
</reference>
<sequence length="609" mass="67037">MKKQARKRRGIARIIELSGEGDNKIVLCGILTSIGGLLQLFPFLSVYLVLAELLGHITDFSQLNRGYMIGWAISGVAGLVIGYVFMYAGGMAGHIAAYRIICGTRLKLAEHIGRLPMGYFNTNTIGKTKQILETELDHIERFVAHQIPDLINTVATLLVMFIIMFIMNVWLALMGLLPIILGFACEASMLVGKKAKPAIKERVDAAEEINASSIEYVRGMPSIKIFGQTVRSFQNFYNVILKFRDAAVHMAMMIRPGYVQFQTLIMSIGTFIIPVGLFLLTKNPDNISYAVTLTFFLVFAPGVTSPVFKLLNFVEEMTILSENVNRIDSILAYEPLKEQERGSKPSAYDIVFGDVSFSYSGPTEDGESVENTLSHISFTAPANQITALVGPSGSGKSTIAQLIPRFWDVQVGKITIGGVNIRDMEMDDLMNTLSFVFQDSFLFSDTLYHNIAMGKPGAAKDEVYAAAKAAQCDEFIRALPNGYDTLVGAGGVYLSGGEQQRVSVARAILKNAPILILDEATAYADPENEYEMQLALRELIAGKTVLVIAHRLATIQNADQILMIADGQVRERGKHQELLSQGGLYKRMWDTYTGSGTWRISRTSKEALA</sequence>
<evidence type="ECO:0000256" key="7">
    <source>
        <dbReference type="ARBA" id="ARBA00022989"/>
    </source>
</evidence>
<evidence type="ECO:0000256" key="3">
    <source>
        <dbReference type="ARBA" id="ARBA00022475"/>
    </source>
</evidence>
<dbReference type="GO" id="GO:0034040">
    <property type="term" value="F:ATPase-coupled lipid transmembrane transporter activity"/>
    <property type="evidence" value="ECO:0007669"/>
    <property type="project" value="TreeGrafter"/>
</dbReference>
<dbReference type="HOGENOM" id="CLU_000604_84_3_9"/>
<feature type="transmembrane region" description="Helical" evidence="9">
    <location>
        <begin position="259"/>
        <end position="281"/>
    </location>
</feature>
<feature type="domain" description="ABC transporter" evidence="10">
    <location>
        <begin position="350"/>
        <end position="591"/>
    </location>
</feature>
<dbReference type="STRING" id="645991.Sgly_0282"/>
<dbReference type="RefSeq" id="WP_013623522.1">
    <property type="nucleotide sequence ID" value="NC_015172.1"/>
</dbReference>
<evidence type="ECO:0000256" key="4">
    <source>
        <dbReference type="ARBA" id="ARBA00022692"/>
    </source>
</evidence>
<dbReference type="Pfam" id="PF00664">
    <property type="entry name" value="ABC_membrane"/>
    <property type="match status" value="1"/>
</dbReference>
<keyword evidence="4 9" id="KW-0812">Transmembrane</keyword>
<dbReference type="EMBL" id="CP002547">
    <property type="protein sequence ID" value="ADY54651.1"/>
    <property type="molecule type" value="Genomic_DNA"/>
</dbReference>
<dbReference type="InterPro" id="IPR036640">
    <property type="entry name" value="ABC1_TM_sf"/>
</dbReference>
<evidence type="ECO:0000313" key="13">
    <source>
        <dbReference type="Proteomes" id="UP000007488"/>
    </source>
</evidence>
<feature type="domain" description="ABC transmembrane type-1" evidence="11">
    <location>
        <begin position="26"/>
        <end position="318"/>
    </location>
</feature>
<name>F0SWW1_SYNGF</name>
<feature type="transmembrane region" description="Helical" evidence="9">
    <location>
        <begin position="287"/>
        <end position="308"/>
    </location>
</feature>
<dbReference type="SMART" id="SM00382">
    <property type="entry name" value="AAA"/>
    <property type="match status" value="1"/>
</dbReference>
<keyword evidence="2" id="KW-0813">Transport</keyword>
<evidence type="ECO:0000256" key="2">
    <source>
        <dbReference type="ARBA" id="ARBA00022448"/>
    </source>
</evidence>
<dbReference type="InterPro" id="IPR017871">
    <property type="entry name" value="ABC_transporter-like_CS"/>
</dbReference>
<dbReference type="EC" id="3.6.3.44" evidence="12"/>
<dbReference type="GO" id="GO:0016887">
    <property type="term" value="F:ATP hydrolysis activity"/>
    <property type="evidence" value="ECO:0007669"/>
    <property type="project" value="InterPro"/>
</dbReference>
<accession>F0SWW1</accession>
<gene>
    <name evidence="12" type="ordered locus">Sgly_0282</name>
</gene>
<dbReference type="eggNOG" id="COG1132">
    <property type="taxonomic scope" value="Bacteria"/>
</dbReference>
<reference evidence="12 13" key="1">
    <citation type="journal article" date="2011" name="Stand. Genomic Sci.">
        <title>Complete genome sequence of Syntrophobotulus glycolicus type strain (FlGlyR).</title>
        <authorList>
            <person name="Han C."/>
            <person name="Mwirichia R."/>
            <person name="Chertkov O."/>
            <person name="Held B."/>
            <person name="Lapidus A."/>
            <person name="Nolan M."/>
            <person name="Lucas S."/>
            <person name="Hammon N."/>
            <person name="Deshpande S."/>
            <person name="Cheng J.F."/>
            <person name="Tapia R."/>
            <person name="Goodwin L."/>
            <person name="Pitluck S."/>
            <person name="Huntemann M."/>
            <person name="Liolios K."/>
            <person name="Ivanova N."/>
            <person name="Pagani I."/>
            <person name="Mavromatis K."/>
            <person name="Ovchinikova G."/>
            <person name="Pati A."/>
            <person name="Chen A."/>
            <person name="Palaniappan K."/>
            <person name="Land M."/>
            <person name="Hauser L."/>
            <person name="Brambilla E.M."/>
            <person name="Rohde M."/>
            <person name="Spring S."/>
            <person name="Sikorski J."/>
            <person name="Goker M."/>
            <person name="Woyke T."/>
            <person name="Bristow J."/>
            <person name="Eisen J.A."/>
            <person name="Markowitz V."/>
            <person name="Hugenholtz P."/>
            <person name="Kyrpides N.C."/>
            <person name="Klenk H.P."/>
            <person name="Detter J.C."/>
        </authorList>
    </citation>
    <scope>NUCLEOTIDE SEQUENCE [LARGE SCALE GENOMIC DNA]</scope>
    <source>
        <strain evidence="13">DSM 8271 / FlGlyR</strain>
    </source>
</reference>
<protein>
    <submittedName>
        <fullName evidence="12">Xenobiotic-transporting ATPase</fullName>
        <ecNumber evidence="12">3.6.3.44</ecNumber>
    </submittedName>
</protein>
<dbReference type="Pfam" id="PF00005">
    <property type="entry name" value="ABC_tran"/>
    <property type="match status" value="1"/>
</dbReference>
<dbReference type="InterPro" id="IPR039421">
    <property type="entry name" value="Type_1_exporter"/>
</dbReference>
<keyword evidence="8 9" id="KW-0472">Membrane</keyword>